<feature type="transmembrane region" description="Helical" evidence="1">
    <location>
        <begin position="130"/>
        <end position="149"/>
    </location>
</feature>
<accession>A0A2T1GMF3</accession>
<proteinExistence type="predicted"/>
<keyword evidence="1" id="KW-0472">Membrane</keyword>
<feature type="transmembrane region" description="Helical" evidence="1">
    <location>
        <begin position="76"/>
        <end position="95"/>
    </location>
</feature>
<feature type="transmembrane region" description="Helical" evidence="1">
    <location>
        <begin position="161"/>
        <end position="183"/>
    </location>
</feature>
<dbReference type="AlphaFoldDB" id="A0A2T1GMF3"/>
<feature type="transmembrane region" description="Helical" evidence="1">
    <location>
        <begin position="6"/>
        <end position="30"/>
    </location>
</feature>
<feature type="transmembrane region" description="Helical" evidence="1">
    <location>
        <begin position="270"/>
        <end position="289"/>
    </location>
</feature>
<feature type="transmembrane region" description="Helical" evidence="1">
    <location>
        <begin position="348"/>
        <end position="366"/>
    </location>
</feature>
<gene>
    <name evidence="2" type="ORF">C7B77_02420</name>
</gene>
<name>A0A2T1GMF3_9CYAN</name>
<keyword evidence="3" id="KW-1185">Reference proteome</keyword>
<evidence type="ECO:0000313" key="3">
    <source>
        <dbReference type="Proteomes" id="UP000238937"/>
    </source>
</evidence>
<dbReference type="InterPro" id="IPR051533">
    <property type="entry name" value="WaaL-like"/>
</dbReference>
<dbReference type="PANTHER" id="PTHR37422">
    <property type="entry name" value="TEICHURONIC ACID BIOSYNTHESIS PROTEIN TUAE"/>
    <property type="match status" value="1"/>
</dbReference>
<evidence type="ECO:0000256" key="1">
    <source>
        <dbReference type="SAM" id="Phobius"/>
    </source>
</evidence>
<dbReference type="EMBL" id="PVWO01000016">
    <property type="protein sequence ID" value="PSB59028.1"/>
    <property type="molecule type" value="Genomic_DNA"/>
</dbReference>
<dbReference type="RefSeq" id="WP_106299965.1">
    <property type="nucleotide sequence ID" value="NZ_PVWO01000016.1"/>
</dbReference>
<keyword evidence="1" id="KW-1133">Transmembrane helix</keyword>
<feature type="transmembrane region" description="Helical" evidence="1">
    <location>
        <begin position="411"/>
        <end position="433"/>
    </location>
</feature>
<sequence>MNQGFISQLIGFLTTPFGIIGVALGMLLVFRASNSRPASWLVFSICCFAASLNKFRDQWIPEPPALLPPLQQIREYGRPLAIVFLVLLVLLSLQAQGTWRREIRPPAMKYLMYVQFVIFAKTLIYGSLEFSVISALTFGGIIYMLLRGPGRWLENDDNFRLAIRSLAIAGLIFIFANTYQYIINPFPVTFHHGRFQGTTGNSQHAAVFLAATIPCFMFMVQSFARLNYLKFLWIGVLAIAMYFLLLTGSRTGLLMGAISILLFYRNNGGAWLKVILFIAISATVLMPFLGGETVTSSLGISSSVSERFTSTNNTRAEVWGYMLNDFSNNIVFGAPLYGERMGYGENSWLAAGGNLGLVGFIPMTLMGWESLKMIWQLNQLGNRNRYYFFQSSAVMAGLGSLLIGSIFEPFLLGNITFSLMAFLTYLVMGGYLLEVDRVRTYYARVEAEQMEQSGVYQ</sequence>
<dbReference type="PANTHER" id="PTHR37422:SF23">
    <property type="entry name" value="TEICHURONIC ACID BIOSYNTHESIS PROTEIN TUAE"/>
    <property type="match status" value="1"/>
</dbReference>
<dbReference type="OrthoDB" id="477469at2"/>
<feature type="transmembrane region" description="Helical" evidence="1">
    <location>
        <begin position="203"/>
        <end position="224"/>
    </location>
</feature>
<organism evidence="2 3">
    <name type="scientific">Chamaesiphon polymorphus CCALA 037</name>
    <dbReference type="NCBI Taxonomy" id="2107692"/>
    <lineage>
        <taxon>Bacteria</taxon>
        <taxon>Bacillati</taxon>
        <taxon>Cyanobacteriota</taxon>
        <taxon>Cyanophyceae</taxon>
        <taxon>Gomontiellales</taxon>
        <taxon>Chamaesiphonaceae</taxon>
        <taxon>Chamaesiphon</taxon>
    </lineage>
</organism>
<keyword evidence="1" id="KW-0812">Transmembrane</keyword>
<feature type="transmembrane region" description="Helical" evidence="1">
    <location>
        <begin position="231"/>
        <end position="264"/>
    </location>
</feature>
<feature type="transmembrane region" description="Helical" evidence="1">
    <location>
        <begin position="386"/>
        <end position="404"/>
    </location>
</feature>
<comment type="caution">
    <text evidence="2">The sequence shown here is derived from an EMBL/GenBank/DDBJ whole genome shotgun (WGS) entry which is preliminary data.</text>
</comment>
<protein>
    <recommendedName>
        <fullName evidence="4">O-antigen polymerase</fullName>
    </recommendedName>
</protein>
<reference evidence="2 3" key="1">
    <citation type="submission" date="2018-03" db="EMBL/GenBank/DDBJ databases">
        <title>The ancient ancestry and fast evolution of plastids.</title>
        <authorList>
            <person name="Moore K.R."/>
            <person name="Magnabosco C."/>
            <person name="Momper L."/>
            <person name="Gold D.A."/>
            <person name="Bosak T."/>
            <person name="Fournier G.P."/>
        </authorList>
    </citation>
    <scope>NUCLEOTIDE SEQUENCE [LARGE SCALE GENOMIC DNA]</scope>
    <source>
        <strain evidence="2 3">CCALA 037</strain>
    </source>
</reference>
<evidence type="ECO:0000313" key="2">
    <source>
        <dbReference type="EMBL" id="PSB59028.1"/>
    </source>
</evidence>
<evidence type="ECO:0008006" key="4">
    <source>
        <dbReference type="Google" id="ProtNLM"/>
    </source>
</evidence>
<dbReference type="Proteomes" id="UP000238937">
    <property type="component" value="Unassembled WGS sequence"/>
</dbReference>